<sequence>MRFQIDQVSGHPSLKPGRLHEGSRDLLAFRRLCLARLSIPRRNRSLLSQQPHAKIGRFLGILSLRLGGERLLVDGGWQTGWVREGLCEELSRLSLMERER</sequence>
<protein>
    <submittedName>
        <fullName evidence="2">Uncharacterized protein</fullName>
    </submittedName>
</protein>
<evidence type="ECO:0000313" key="2">
    <source>
        <dbReference type="EMBL" id="EME40035.1"/>
    </source>
</evidence>
<evidence type="ECO:0000256" key="1">
    <source>
        <dbReference type="SAM" id="MobiDB-lite"/>
    </source>
</evidence>
<evidence type="ECO:0000313" key="3">
    <source>
        <dbReference type="Proteomes" id="UP000016933"/>
    </source>
</evidence>
<accession>N1PEK4</accession>
<dbReference type="EMBL" id="KB446544">
    <property type="protein sequence ID" value="EME40035.1"/>
    <property type="molecule type" value="Genomic_DNA"/>
</dbReference>
<name>N1PEK4_DOTSN</name>
<reference evidence="3" key="1">
    <citation type="journal article" date="2012" name="PLoS Genet.">
        <title>The genomes of the fungal plant pathogens Cladosporium fulvum and Dothistroma septosporum reveal adaptation to different hosts and lifestyles but also signatures of common ancestry.</title>
        <authorList>
            <person name="de Wit P.J.G.M."/>
            <person name="van der Burgt A."/>
            <person name="Oekmen B."/>
            <person name="Stergiopoulos I."/>
            <person name="Abd-Elsalam K.A."/>
            <person name="Aerts A.L."/>
            <person name="Bahkali A.H."/>
            <person name="Beenen H.G."/>
            <person name="Chettri P."/>
            <person name="Cox M.P."/>
            <person name="Datema E."/>
            <person name="de Vries R.P."/>
            <person name="Dhillon B."/>
            <person name="Ganley A.R."/>
            <person name="Griffiths S.A."/>
            <person name="Guo Y."/>
            <person name="Hamelin R.C."/>
            <person name="Henrissat B."/>
            <person name="Kabir M.S."/>
            <person name="Jashni M.K."/>
            <person name="Kema G."/>
            <person name="Klaubauf S."/>
            <person name="Lapidus A."/>
            <person name="Levasseur A."/>
            <person name="Lindquist E."/>
            <person name="Mehrabi R."/>
            <person name="Ohm R.A."/>
            <person name="Owen T.J."/>
            <person name="Salamov A."/>
            <person name="Schwelm A."/>
            <person name="Schijlen E."/>
            <person name="Sun H."/>
            <person name="van den Burg H.A."/>
            <person name="van Ham R.C.H.J."/>
            <person name="Zhang S."/>
            <person name="Goodwin S.B."/>
            <person name="Grigoriev I.V."/>
            <person name="Collemare J."/>
            <person name="Bradshaw R.E."/>
        </authorList>
    </citation>
    <scope>NUCLEOTIDE SEQUENCE [LARGE SCALE GENOMIC DNA]</scope>
    <source>
        <strain evidence="3">NZE10 / CBS 128990</strain>
    </source>
</reference>
<dbReference type="AlphaFoldDB" id="N1PEK4"/>
<dbReference type="Proteomes" id="UP000016933">
    <property type="component" value="Unassembled WGS sequence"/>
</dbReference>
<feature type="region of interest" description="Disordered" evidence="1">
    <location>
        <begin position="1"/>
        <end position="20"/>
    </location>
</feature>
<dbReference type="HOGENOM" id="CLU_2306013_0_0_1"/>
<proteinExistence type="predicted"/>
<organism evidence="2 3">
    <name type="scientific">Dothistroma septosporum (strain NZE10 / CBS 128990)</name>
    <name type="common">Red band needle blight fungus</name>
    <name type="synonym">Mycosphaerella pini</name>
    <dbReference type="NCBI Taxonomy" id="675120"/>
    <lineage>
        <taxon>Eukaryota</taxon>
        <taxon>Fungi</taxon>
        <taxon>Dikarya</taxon>
        <taxon>Ascomycota</taxon>
        <taxon>Pezizomycotina</taxon>
        <taxon>Dothideomycetes</taxon>
        <taxon>Dothideomycetidae</taxon>
        <taxon>Mycosphaerellales</taxon>
        <taxon>Mycosphaerellaceae</taxon>
        <taxon>Dothistroma</taxon>
    </lineage>
</organism>
<reference evidence="2 3" key="2">
    <citation type="journal article" date="2012" name="PLoS Pathog.">
        <title>Diverse lifestyles and strategies of plant pathogenesis encoded in the genomes of eighteen Dothideomycetes fungi.</title>
        <authorList>
            <person name="Ohm R.A."/>
            <person name="Feau N."/>
            <person name="Henrissat B."/>
            <person name="Schoch C.L."/>
            <person name="Horwitz B.A."/>
            <person name="Barry K.W."/>
            <person name="Condon B.J."/>
            <person name="Copeland A.C."/>
            <person name="Dhillon B."/>
            <person name="Glaser F."/>
            <person name="Hesse C.N."/>
            <person name="Kosti I."/>
            <person name="LaButti K."/>
            <person name="Lindquist E.A."/>
            <person name="Lucas S."/>
            <person name="Salamov A.A."/>
            <person name="Bradshaw R.E."/>
            <person name="Ciuffetti L."/>
            <person name="Hamelin R.C."/>
            <person name="Kema G.H.J."/>
            <person name="Lawrence C."/>
            <person name="Scott J.A."/>
            <person name="Spatafora J.W."/>
            <person name="Turgeon B.G."/>
            <person name="de Wit P.J.G.M."/>
            <person name="Zhong S."/>
            <person name="Goodwin S.B."/>
            <person name="Grigoriev I.V."/>
        </authorList>
    </citation>
    <scope>NUCLEOTIDE SEQUENCE [LARGE SCALE GENOMIC DNA]</scope>
    <source>
        <strain evidence="3">NZE10 / CBS 128990</strain>
    </source>
</reference>
<keyword evidence="3" id="KW-1185">Reference proteome</keyword>
<gene>
    <name evidence="2" type="ORF">DOTSEDRAFT_74789</name>
</gene>